<keyword evidence="2" id="KW-1185">Reference proteome</keyword>
<protein>
    <submittedName>
        <fullName evidence="1">Uncharacterized protein</fullName>
    </submittedName>
</protein>
<dbReference type="Proteomes" id="UP000215005">
    <property type="component" value="Chromosome"/>
</dbReference>
<dbReference type="EMBL" id="CP022753">
    <property type="protein sequence ID" value="ASU82114.1"/>
    <property type="molecule type" value="Genomic_DNA"/>
</dbReference>
<reference evidence="1 2" key="1">
    <citation type="submission" date="2017-08" db="EMBL/GenBank/DDBJ databases">
        <title>The complete genome sequence of Nocardiopsis gilva YIM 90087.</title>
        <authorList>
            <person name="Yin M."/>
            <person name="Tang S."/>
        </authorList>
    </citation>
    <scope>NUCLEOTIDE SEQUENCE [LARGE SCALE GENOMIC DNA]</scope>
    <source>
        <strain evidence="1 2">YIM 90087</strain>
    </source>
</reference>
<gene>
    <name evidence="1" type="ORF">CDO52_04350</name>
</gene>
<proteinExistence type="predicted"/>
<evidence type="ECO:0000313" key="1">
    <source>
        <dbReference type="EMBL" id="ASU82114.1"/>
    </source>
</evidence>
<dbReference type="RefSeq" id="WP_017621322.1">
    <property type="nucleotide sequence ID" value="NZ_ANBG01000404.1"/>
</dbReference>
<dbReference type="AlphaFoldDB" id="A0A223S1X0"/>
<accession>A0A223S1X0</accession>
<sequence>MCFPKQVPPVRRPELVNPNRMVDLAKAAQGEWAALGELSVFTTHLNDPQAYTPPSYQEMQYSAAWW</sequence>
<organism evidence="1 2">
    <name type="scientific">Nocardiopsis gilva YIM 90087</name>
    <dbReference type="NCBI Taxonomy" id="1235441"/>
    <lineage>
        <taxon>Bacteria</taxon>
        <taxon>Bacillati</taxon>
        <taxon>Actinomycetota</taxon>
        <taxon>Actinomycetes</taxon>
        <taxon>Streptosporangiales</taxon>
        <taxon>Nocardiopsidaceae</taxon>
        <taxon>Nocardiopsis</taxon>
    </lineage>
</organism>
<name>A0A223S1X0_9ACTN</name>
<evidence type="ECO:0000313" key="2">
    <source>
        <dbReference type="Proteomes" id="UP000215005"/>
    </source>
</evidence>
<dbReference type="KEGG" id="ngv:CDO52_04350"/>
<dbReference type="OrthoDB" id="466289at2"/>